<evidence type="ECO:0000313" key="2">
    <source>
        <dbReference type="Proteomes" id="UP000693981"/>
    </source>
</evidence>
<dbReference type="AlphaFoldDB" id="A0A8T1WUY5"/>
<evidence type="ECO:0000313" key="1">
    <source>
        <dbReference type="EMBL" id="KAG7397647.1"/>
    </source>
</evidence>
<accession>A0A8T1WUY5</accession>
<organism evidence="1 2">
    <name type="scientific">Phytophthora boehmeriae</name>
    <dbReference type="NCBI Taxonomy" id="109152"/>
    <lineage>
        <taxon>Eukaryota</taxon>
        <taxon>Sar</taxon>
        <taxon>Stramenopiles</taxon>
        <taxon>Oomycota</taxon>
        <taxon>Peronosporomycetes</taxon>
        <taxon>Peronosporales</taxon>
        <taxon>Peronosporaceae</taxon>
        <taxon>Phytophthora</taxon>
    </lineage>
</organism>
<proteinExistence type="predicted"/>
<reference evidence="1" key="1">
    <citation type="submission" date="2021-02" db="EMBL/GenBank/DDBJ databases">
        <authorList>
            <person name="Palmer J.M."/>
        </authorList>
    </citation>
    <scope>NUCLEOTIDE SEQUENCE</scope>
    <source>
        <strain evidence="1">SCRP23</strain>
    </source>
</reference>
<sequence length="98" mass="10890">MSEYPRPGNPTSTLSNLNELHAKGKLPTSCMVQKDAQTKSLAIEATRKPTLSKFAQKMKGLFFVEKTKTTLTEEDAEAEERKRAAAIDLVGMNAFFRP</sequence>
<protein>
    <submittedName>
        <fullName evidence="1">Uncharacterized protein</fullName>
    </submittedName>
</protein>
<keyword evidence="2" id="KW-1185">Reference proteome</keyword>
<name>A0A8T1WUY5_9STRA</name>
<dbReference type="EMBL" id="JAGDFL010000105">
    <property type="protein sequence ID" value="KAG7397647.1"/>
    <property type="molecule type" value="Genomic_DNA"/>
</dbReference>
<dbReference type="Proteomes" id="UP000693981">
    <property type="component" value="Unassembled WGS sequence"/>
</dbReference>
<gene>
    <name evidence="1" type="ORF">PHYBOEH_000406</name>
</gene>
<comment type="caution">
    <text evidence="1">The sequence shown here is derived from an EMBL/GenBank/DDBJ whole genome shotgun (WGS) entry which is preliminary data.</text>
</comment>